<evidence type="ECO:0000313" key="12">
    <source>
        <dbReference type="Proteomes" id="UP000439752"/>
    </source>
</evidence>
<dbReference type="EC" id="4.1.1.48" evidence="9"/>
<dbReference type="GO" id="GO:0004425">
    <property type="term" value="F:indole-3-glycerol-phosphate synthase activity"/>
    <property type="evidence" value="ECO:0007669"/>
    <property type="project" value="UniProtKB-UniRule"/>
</dbReference>
<comment type="pathway">
    <text evidence="2 9">Amino-acid biosynthesis; L-tryptophan biosynthesis; L-tryptophan from chorismate: step 4/5.</text>
</comment>
<dbReference type="CDD" id="cd00331">
    <property type="entry name" value="IGPS"/>
    <property type="match status" value="1"/>
</dbReference>
<evidence type="ECO:0000259" key="10">
    <source>
        <dbReference type="Pfam" id="PF00218"/>
    </source>
</evidence>
<dbReference type="AlphaFoldDB" id="A0A653I2K1"/>
<reference evidence="11 12" key="1">
    <citation type="submission" date="2019-10" db="EMBL/GenBank/DDBJ databases">
        <authorList>
            <person name="Karimi E."/>
        </authorList>
    </citation>
    <scope>NUCLEOTIDE SEQUENCE [LARGE SCALE GENOMIC DNA]</scope>
    <source>
        <strain evidence="11">Exiguobacterium sp. 9Y</strain>
    </source>
</reference>
<accession>A0A653I2K1</accession>
<evidence type="ECO:0000313" key="11">
    <source>
        <dbReference type="EMBL" id="VWX33131.1"/>
    </source>
</evidence>
<evidence type="ECO:0000256" key="3">
    <source>
        <dbReference type="ARBA" id="ARBA00008737"/>
    </source>
</evidence>
<evidence type="ECO:0000256" key="7">
    <source>
        <dbReference type="ARBA" id="ARBA00023141"/>
    </source>
</evidence>
<keyword evidence="4 9" id="KW-0028">Amino-acid biosynthesis</keyword>
<evidence type="ECO:0000256" key="2">
    <source>
        <dbReference type="ARBA" id="ARBA00004696"/>
    </source>
</evidence>
<keyword evidence="6 9" id="KW-0822">Tryptophan biosynthesis</keyword>
<dbReference type="SMR" id="A0A653I2K1"/>
<dbReference type="NCBIfam" id="NF001377">
    <property type="entry name" value="PRK00278.2-4"/>
    <property type="match status" value="1"/>
</dbReference>
<sequence>MNILDRIIETKKREVAELKVSGVKQIERSPLRRSIHERLGQDDLSVIAEIKRASPSKGDISLDVDPVAQAKRYAASGATVISVLTDTTYFKGSMADLEAVANAVDVPILCKDFMIDRIQIDLAKAHGASLILLIVAALDEATLEDLYHYAYANGLEVLVEVHDEAELKQAEQLGARIIGINNRNLKKFAVDLATSTRLLQTKRSGVRYISESGIQTVEQARQLHQDGADGILVGETLMRAEDPAAFIQAVNGPVYDTH</sequence>
<dbReference type="InterPro" id="IPR045186">
    <property type="entry name" value="Indole-3-glycerol_P_synth"/>
</dbReference>
<dbReference type="Pfam" id="PF00218">
    <property type="entry name" value="IGPS"/>
    <property type="match status" value="1"/>
</dbReference>
<feature type="domain" description="Indole-3-glycerol phosphate synthase" evidence="10">
    <location>
        <begin position="4"/>
        <end position="249"/>
    </location>
</feature>
<evidence type="ECO:0000256" key="4">
    <source>
        <dbReference type="ARBA" id="ARBA00022605"/>
    </source>
</evidence>
<dbReference type="GO" id="GO:0004640">
    <property type="term" value="F:phosphoribosylanthranilate isomerase activity"/>
    <property type="evidence" value="ECO:0007669"/>
    <property type="project" value="TreeGrafter"/>
</dbReference>
<dbReference type="PANTHER" id="PTHR22854">
    <property type="entry name" value="TRYPTOPHAN BIOSYNTHESIS PROTEIN"/>
    <property type="match status" value="1"/>
</dbReference>
<dbReference type="FunFam" id="3.20.20.70:FF:000024">
    <property type="entry name" value="Indole-3-glycerol phosphate synthase"/>
    <property type="match status" value="1"/>
</dbReference>
<dbReference type="NCBIfam" id="NF001371">
    <property type="entry name" value="PRK00278.1-3"/>
    <property type="match status" value="1"/>
</dbReference>
<evidence type="ECO:0000256" key="1">
    <source>
        <dbReference type="ARBA" id="ARBA00001633"/>
    </source>
</evidence>
<evidence type="ECO:0000256" key="5">
    <source>
        <dbReference type="ARBA" id="ARBA00022793"/>
    </source>
</evidence>
<dbReference type="SUPFAM" id="SSF51366">
    <property type="entry name" value="Ribulose-phoshate binding barrel"/>
    <property type="match status" value="1"/>
</dbReference>
<organism evidence="11 12">
    <name type="scientific">Exiguobacterium oxidotolerans</name>
    <dbReference type="NCBI Taxonomy" id="223958"/>
    <lineage>
        <taxon>Bacteria</taxon>
        <taxon>Bacillati</taxon>
        <taxon>Bacillota</taxon>
        <taxon>Bacilli</taxon>
        <taxon>Bacillales</taxon>
        <taxon>Bacillales Family XII. Incertae Sedis</taxon>
        <taxon>Exiguobacterium</taxon>
    </lineage>
</organism>
<protein>
    <recommendedName>
        <fullName evidence="9">Indole-3-glycerol phosphate synthase</fullName>
        <shortName evidence="9">IGPS</shortName>
        <ecNumber evidence="9">4.1.1.48</ecNumber>
    </recommendedName>
</protein>
<comment type="catalytic activity">
    <reaction evidence="1 9">
        <text>1-(2-carboxyphenylamino)-1-deoxy-D-ribulose 5-phosphate + H(+) = (1S,2R)-1-C-(indol-3-yl)glycerol 3-phosphate + CO2 + H2O</text>
        <dbReference type="Rhea" id="RHEA:23476"/>
        <dbReference type="ChEBI" id="CHEBI:15377"/>
        <dbReference type="ChEBI" id="CHEBI:15378"/>
        <dbReference type="ChEBI" id="CHEBI:16526"/>
        <dbReference type="ChEBI" id="CHEBI:58613"/>
        <dbReference type="ChEBI" id="CHEBI:58866"/>
        <dbReference type="EC" id="4.1.1.48"/>
    </reaction>
</comment>
<dbReference type="UniPathway" id="UPA00035">
    <property type="reaction ID" value="UER00043"/>
</dbReference>
<name>A0A653I2K1_9BACL</name>
<dbReference type="InterPro" id="IPR013785">
    <property type="entry name" value="Aldolase_TIM"/>
</dbReference>
<keyword evidence="7 9" id="KW-0057">Aromatic amino acid biosynthesis</keyword>
<dbReference type="HAMAP" id="MF_00134_B">
    <property type="entry name" value="IGPS_B"/>
    <property type="match status" value="1"/>
</dbReference>
<dbReference type="InterPro" id="IPR001468">
    <property type="entry name" value="Indole-3-GlycerolPSynthase_CS"/>
</dbReference>
<gene>
    <name evidence="9 11" type="primary">trpC</name>
    <name evidence="11" type="ORF">EXIGUO9Y_100060</name>
</gene>
<proteinExistence type="inferred from homology"/>
<dbReference type="PANTHER" id="PTHR22854:SF2">
    <property type="entry name" value="INDOLE-3-GLYCEROL-PHOSPHATE SYNTHASE"/>
    <property type="match status" value="1"/>
</dbReference>
<dbReference type="EMBL" id="CABWKQ010000002">
    <property type="protein sequence ID" value="VWX33131.1"/>
    <property type="molecule type" value="Genomic_DNA"/>
</dbReference>
<evidence type="ECO:0000256" key="6">
    <source>
        <dbReference type="ARBA" id="ARBA00022822"/>
    </source>
</evidence>
<keyword evidence="12" id="KW-1185">Reference proteome</keyword>
<evidence type="ECO:0000256" key="8">
    <source>
        <dbReference type="ARBA" id="ARBA00023239"/>
    </source>
</evidence>
<keyword evidence="5 9" id="KW-0210">Decarboxylase</keyword>
<dbReference type="Proteomes" id="UP000439752">
    <property type="component" value="Unassembled WGS sequence"/>
</dbReference>
<keyword evidence="8 9" id="KW-0456">Lyase</keyword>
<evidence type="ECO:0000256" key="9">
    <source>
        <dbReference type="HAMAP-Rule" id="MF_00134"/>
    </source>
</evidence>
<comment type="similarity">
    <text evidence="3 9">Belongs to the TrpC family.</text>
</comment>
<dbReference type="Gene3D" id="3.20.20.70">
    <property type="entry name" value="Aldolase class I"/>
    <property type="match status" value="1"/>
</dbReference>
<dbReference type="InterPro" id="IPR011060">
    <property type="entry name" value="RibuloseP-bd_barrel"/>
</dbReference>
<dbReference type="InterPro" id="IPR013798">
    <property type="entry name" value="Indole-3-glycerol_P_synth_dom"/>
</dbReference>
<dbReference type="GO" id="GO:0000162">
    <property type="term" value="P:L-tryptophan biosynthetic process"/>
    <property type="evidence" value="ECO:0007669"/>
    <property type="project" value="UniProtKB-UniRule"/>
</dbReference>
<dbReference type="RefSeq" id="WP_159172685.1">
    <property type="nucleotide sequence ID" value="NZ_LR732308.1"/>
</dbReference>
<dbReference type="PROSITE" id="PS00614">
    <property type="entry name" value="IGPS"/>
    <property type="match status" value="1"/>
</dbReference>